<dbReference type="OrthoDB" id="10557783at2759"/>
<dbReference type="AlphaFoldDB" id="A0A812UDP4"/>
<sequence length="414" mass="45706">AGYWYAFSCAKKLGQDDGQWRALGKNVPMTFKYFPNEEARFAAATEQLDTMENLREYFGLDMTRLIAVVIKAAKIVQSSTTTTGKVQNADISAWLQQNIKWTDPKRCPSANTVGQLLGIGESLNAAPRAKATTQAIRASFGRDTLFDQHSKVLVLCQRSLCPAELEFVTEFLGMKMLRGAENVSASELKSKAGDVSFALFAKRYGDFLLTQLKAWISDHPRGELIFRSPWAFHKEFPLSEVADLSWMSGVPRPLSLAVAHFRQVLAGNFNQEIKGLLASPPAGGASPIHAKSLNKIKDFWTEFELKLEGSTASESKAVAEDMKVPESTEKITEDDSLGKLKSDRQNSVRDAFPAAGGVAQEICKNSSQSFAAVYDPKCAAIAKTYAHQSKFQRLPVLQEGDFKEFTKAMNDLRP</sequence>
<reference evidence="2" key="1">
    <citation type="submission" date="2021-02" db="EMBL/GenBank/DDBJ databases">
        <authorList>
            <person name="Dougan E. K."/>
            <person name="Rhodes N."/>
            <person name="Thang M."/>
            <person name="Chan C."/>
        </authorList>
    </citation>
    <scope>NUCLEOTIDE SEQUENCE</scope>
</reference>
<protein>
    <submittedName>
        <fullName evidence="2">Uncharacterized protein</fullName>
    </submittedName>
</protein>
<evidence type="ECO:0000313" key="3">
    <source>
        <dbReference type="Proteomes" id="UP000649617"/>
    </source>
</evidence>
<evidence type="ECO:0000256" key="1">
    <source>
        <dbReference type="SAM" id="MobiDB-lite"/>
    </source>
</evidence>
<gene>
    <name evidence="2" type="ORF">SPIL2461_LOCUS15016</name>
</gene>
<accession>A0A812UDP4</accession>
<dbReference type="Proteomes" id="UP000649617">
    <property type="component" value="Unassembled WGS sequence"/>
</dbReference>
<name>A0A812UDP4_SYMPI</name>
<dbReference type="EMBL" id="CAJNIZ010035742">
    <property type="protein sequence ID" value="CAE7561535.1"/>
    <property type="molecule type" value="Genomic_DNA"/>
</dbReference>
<feature type="non-terminal residue" evidence="2">
    <location>
        <position position="1"/>
    </location>
</feature>
<feature type="region of interest" description="Disordered" evidence="1">
    <location>
        <begin position="317"/>
        <end position="340"/>
    </location>
</feature>
<comment type="caution">
    <text evidence="2">The sequence shown here is derived from an EMBL/GenBank/DDBJ whole genome shotgun (WGS) entry which is preliminary data.</text>
</comment>
<keyword evidence="3" id="KW-1185">Reference proteome</keyword>
<proteinExistence type="predicted"/>
<feature type="non-terminal residue" evidence="2">
    <location>
        <position position="414"/>
    </location>
</feature>
<organism evidence="2 3">
    <name type="scientific">Symbiodinium pilosum</name>
    <name type="common">Dinoflagellate</name>
    <dbReference type="NCBI Taxonomy" id="2952"/>
    <lineage>
        <taxon>Eukaryota</taxon>
        <taxon>Sar</taxon>
        <taxon>Alveolata</taxon>
        <taxon>Dinophyceae</taxon>
        <taxon>Suessiales</taxon>
        <taxon>Symbiodiniaceae</taxon>
        <taxon>Symbiodinium</taxon>
    </lineage>
</organism>
<evidence type="ECO:0000313" key="2">
    <source>
        <dbReference type="EMBL" id="CAE7561535.1"/>
    </source>
</evidence>